<evidence type="ECO:0000256" key="1">
    <source>
        <dbReference type="ARBA" id="ARBA00004651"/>
    </source>
</evidence>
<evidence type="ECO:0000256" key="4">
    <source>
        <dbReference type="ARBA" id="ARBA00022989"/>
    </source>
</evidence>
<dbReference type="Proteomes" id="UP000308121">
    <property type="component" value="Unassembled WGS sequence"/>
</dbReference>
<feature type="transmembrane region" description="Helical" evidence="6">
    <location>
        <begin position="167"/>
        <end position="184"/>
    </location>
</feature>
<keyword evidence="2" id="KW-1003">Cell membrane</keyword>
<feature type="transmembrane region" description="Helical" evidence="6">
    <location>
        <begin position="141"/>
        <end position="161"/>
    </location>
</feature>
<dbReference type="EMBL" id="SZYE01000068">
    <property type="protein sequence ID" value="TKR23667.1"/>
    <property type="molecule type" value="Genomic_DNA"/>
</dbReference>
<evidence type="ECO:0000313" key="8">
    <source>
        <dbReference type="Proteomes" id="UP000308121"/>
    </source>
</evidence>
<evidence type="ECO:0000256" key="6">
    <source>
        <dbReference type="SAM" id="Phobius"/>
    </source>
</evidence>
<organism evidence="7 8">
    <name type="scientific">Cellulomonas hominis</name>
    <dbReference type="NCBI Taxonomy" id="156981"/>
    <lineage>
        <taxon>Bacteria</taxon>
        <taxon>Bacillati</taxon>
        <taxon>Actinomycetota</taxon>
        <taxon>Actinomycetes</taxon>
        <taxon>Micrococcales</taxon>
        <taxon>Cellulomonadaceae</taxon>
        <taxon>Cellulomonas</taxon>
    </lineage>
</organism>
<feature type="transmembrane region" description="Helical" evidence="6">
    <location>
        <begin position="281"/>
        <end position="304"/>
    </location>
</feature>
<accession>A0A7Z8K0Q8</accession>
<dbReference type="AlphaFoldDB" id="A0A7Z8K0Q8"/>
<feature type="transmembrane region" description="Helical" evidence="6">
    <location>
        <begin position="378"/>
        <end position="397"/>
    </location>
</feature>
<dbReference type="RefSeq" id="WP_154729542.1">
    <property type="nucleotide sequence ID" value="NZ_SZYE01000068.1"/>
</dbReference>
<feature type="transmembrane region" description="Helical" evidence="6">
    <location>
        <begin position="12"/>
        <end position="32"/>
    </location>
</feature>
<keyword evidence="4 6" id="KW-1133">Transmembrane helix</keyword>
<dbReference type="OrthoDB" id="4826415at2"/>
<feature type="transmembrane region" description="Helical" evidence="6">
    <location>
        <begin position="112"/>
        <end position="134"/>
    </location>
</feature>
<dbReference type="PANTHER" id="PTHR30250">
    <property type="entry name" value="PST FAMILY PREDICTED COLANIC ACID TRANSPORTER"/>
    <property type="match status" value="1"/>
</dbReference>
<evidence type="ECO:0000313" key="7">
    <source>
        <dbReference type="EMBL" id="TKR23667.1"/>
    </source>
</evidence>
<reference evidence="7 8" key="1">
    <citation type="submission" date="2019-05" db="EMBL/GenBank/DDBJ databases">
        <title>Genome sequence of Cellulomonas hominis strain CS1.</title>
        <authorList>
            <person name="Belmont J."/>
            <person name="Maclea K.S."/>
        </authorList>
    </citation>
    <scope>NUCLEOTIDE SEQUENCE [LARGE SCALE GENOMIC DNA]</scope>
    <source>
        <strain evidence="7 8">CS1</strain>
    </source>
</reference>
<protein>
    <recommendedName>
        <fullName evidence="9">Polysaccharide biosynthesis protein</fullName>
    </recommendedName>
</protein>
<keyword evidence="3 6" id="KW-0812">Transmembrane</keyword>
<feature type="transmembrane region" description="Helical" evidence="6">
    <location>
        <begin position="38"/>
        <end position="59"/>
    </location>
</feature>
<evidence type="ECO:0000256" key="5">
    <source>
        <dbReference type="ARBA" id="ARBA00023136"/>
    </source>
</evidence>
<gene>
    <name evidence="7" type="ORF">FA014_10000</name>
</gene>
<dbReference type="InterPro" id="IPR050833">
    <property type="entry name" value="Poly_Biosynth_Transport"/>
</dbReference>
<dbReference type="PANTHER" id="PTHR30250:SF11">
    <property type="entry name" value="O-ANTIGEN TRANSPORTER-RELATED"/>
    <property type="match status" value="1"/>
</dbReference>
<sequence length="416" mass="43101">MSSLWRRLAGFAGLPMISMITPLLVLPVLGRAAGQSGWASVATGESIGTFAAIVVAYGWNTAGPPRVALDPDPVARARLYRESLLVRGALALLAVPVVVVLCVLLAADGYALPTVLMGLSGGVVGLSFAWYAVGTGDPRSIAVYEAVPRVVAAAVSAGLIVLTGQLVIYPLLALTVSVTGIVLFSRGVLRQGGPAHVGVRDLRRLLWRDRAVAAIDTAGGAYATVPVPVVSALSPVADASAFASADKLYKFGQYVPITLGNAFQSWTVEGGLAERGRRLRVALSAHVLLGVVGWAFLTAVGPWFSGVMFGADVAASRAVCFWLGATFLLVSTRISMTRHVLIPVGAVRVVFVSTVTSAVVGVPLIAALCWAIGPVGAAIGLCLSEVVATGILTAPALHHLRAWDRQLTTTTEEDPA</sequence>
<feature type="transmembrane region" description="Helical" evidence="6">
    <location>
        <begin position="84"/>
        <end position="106"/>
    </location>
</feature>
<proteinExistence type="predicted"/>
<evidence type="ECO:0000256" key="3">
    <source>
        <dbReference type="ARBA" id="ARBA00022692"/>
    </source>
</evidence>
<comment type="subcellular location">
    <subcellularLocation>
        <location evidence="1">Cell membrane</location>
        <topology evidence="1">Multi-pass membrane protein</topology>
    </subcellularLocation>
</comment>
<keyword evidence="5 6" id="KW-0472">Membrane</keyword>
<comment type="caution">
    <text evidence="7">The sequence shown here is derived from an EMBL/GenBank/DDBJ whole genome shotgun (WGS) entry which is preliminary data.</text>
</comment>
<feature type="transmembrane region" description="Helical" evidence="6">
    <location>
        <begin position="346"/>
        <end position="372"/>
    </location>
</feature>
<name>A0A7Z8K0Q8_9CELL</name>
<evidence type="ECO:0000256" key="2">
    <source>
        <dbReference type="ARBA" id="ARBA00022475"/>
    </source>
</evidence>
<dbReference type="GO" id="GO:0005886">
    <property type="term" value="C:plasma membrane"/>
    <property type="evidence" value="ECO:0007669"/>
    <property type="project" value="UniProtKB-SubCell"/>
</dbReference>
<evidence type="ECO:0008006" key="9">
    <source>
        <dbReference type="Google" id="ProtNLM"/>
    </source>
</evidence>
<feature type="transmembrane region" description="Helical" evidence="6">
    <location>
        <begin position="316"/>
        <end position="334"/>
    </location>
</feature>